<keyword evidence="1" id="KW-0812">Transmembrane</keyword>
<evidence type="ECO:0000256" key="1">
    <source>
        <dbReference type="SAM" id="Phobius"/>
    </source>
</evidence>
<sequence length="94" mass="10448">MFSRCKCGATCCSKLNVSPRGDVEILTLNEITEKSETKDKWALGDERPKVAKGDGIKFYSWKEVALILDIFFMHTFISLVVSSTVICIIILSSA</sequence>
<feature type="transmembrane region" description="Helical" evidence="1">
    <location>
        <begin position="66"/>
        <end position="91"/>
    </location>
</feature>
<accession>A0A9D4BKN8</accession>
<keyword evidence="1" id="KW-0472">Membrane</keyword>
<proteinExistence type="predicted"/>
<keyword evidence="1" id="KW-1133">Transmembrane helix</keyword>
<comment type="caution">
    <text evidence="2">The sequence shown here is derived from an EMBL/GenBank/DDBJ whole genome shotgun (WGS) entry which is preliminary data.</text>
</comment>
<dbReference type="EMBL" id="JAIWYP010000015">
    <property type="protein sequence ID" value="KAH3699499.1"/>
    <property type="molecule type" value="Genomic_DNA"/>
</dbReference>
<dbReference type="AlphaFoldDB" id="A0A9D4BKN8"/>
<name>A0A9D4BKN8_DREPO</name>
<keyword evidence="3" id="KW-1185">Reference proteome</keyword>
<reference evidence="2" key="2">
    <citation type="submission" date="2020-11" db="EMBL/GenBank/DDBJ databases">
        <authorList>
            <person name="McCartney M.A."/>
            <person name="Auch B."/>
            <person name="Kono T."/>
            <person name="Mallez S."/>
            <person name="Becker A."/>
            <person name="Gohl D.M."/>
            <person name="Silverstein K.A.T."/>
            <person name="Koren S."/>
            <person name="Bechman K.B."/>
            <person name="Herman A."/>
            <person name="Abrahante J.E."/>
            <person name="Garbe J."/>
        </authorList>
    </citation>
    <scope>NUCLEOTIDE SEQUENCE</scope>
    <source>
        <strain evidence="2">Duluth1</strain>
        <tissue evidence="2">Whole animal</tissue>
    </source>
</reference>
<reference evidence="2" key="1">
    <citation type="journal article" date="2019" name="bioRxiv">
        <title>The Genome of the Zebra Mussel, Dreissena polymorpha: A Resource for Invasive Species Research.</title>
        <authorList>
            <person name="McCartney M.A."/>
            <person name="Auch B."/>
            <person name="Kono T."/>
            <person name="Mallez S."/>
            <person name="Zhang Y."/>
            <person name="Obille A."/>
            <person name="Becker A."/>
            <person name="Abrahante J.E."/>
            <person name="Garbe J."/>
            <person name="Badalamenti J.P."/>
            <person name="Herman A."/>
            <person name="Mangelson H."/>
            <person name="Liachko I."/>
            <person name="Sullivan S."/>
            <person name="Sone E.D."/>
            <person name="Koren S."/>
            <person name="Silverstein K.A.T."/>
            <person name="Beckman K.B."/>
            <person name="Gohl D.M."/>
        </authorList>
    </citation>
    <scope>NUCLEOTIDE SEQUENCE</scope>
    <source>
        <strain evidence="2">Duluth1</strain>
        <tissue evidence="2">Whole animal</tissue>
    </source>
</reference>
<protein>
    <submittedName>
        <fullName evidence="2">Uncharacterized protein</fullName>
    </submittedName>
</protein>
<evidence type="ECO:0000313" key="3">
    <source>
        <dbReference type="Proteomes" id="UP000828390"/>
    </source>
</evidence>
<evidence type="ECO:0000313" key="2">
    <source>
        <dbReference type="EMBL" id="KAH3699499.1"/>
    </source>
</evidence>
<gene>
    <name evidence="2" type="ORF">DPMN_074455</name>
</gene>
<organism evidence="2 3">
    <name type="scientific">Dreissena polymorpha</name>
    <name type="common">Zebra mussel</name>
    <name type="synonym">Mytilus polymorpha</name>
    <dbReference type="NCBI Taxonomy" id="45954"/>
    <lineage>
        <taxon>Eukaryota</taxon>
        <taxon>Metazoa</taxon>
        <taxon>Spiralia</taxon>
        <taxon>Lophotrochozoa</taxon>
        <taxon>Mollusca</taxon>
        <taxon>Bivalvia</taxon>
        <taxon>Autobranchia</taxon>
        <taxon>Heteroconchia</taxon>
        <taxon>Euheterodonta</taxon>
        <taxon>Imparidentia</taxon>
        <taxon>Neoheterodontei</taxon>
        <taxon>Myida</taxon>
        <taxon>Dreissenoidea</taxon>
        <taxon>Dreissenidae</taxon>
        <taxon>Dreissena</taxon>
    </lineage>
</organism>
<dbReference type="Proteomes" id="UP000828390">
    <property type="component" value="Unassembled WGS sequence"/>
</dbReference>